<dbReference type="Pfam" id="PF00665">
    <property type="entry name" value="rve"/>
    <property type="match status" value="1"/>
</dbReference>
<accession>A0A6A4W0L1</accession>
<dbReference type="PANTHER" id="PTHR37984:SF5">
    <property type="entry name" value="PROTEIN NYNRIN-LIKE"/>
    <property type="match status" value="1"/>
</dbReference>
<evidence type="ECO:0000313" key="2">
    <source>
        <dbReference type="EMBL" id="KAF0295321.1"/>
    </source>
</evidence>
<evidence type="ECO:0000259" key="1">
    <source>
        <dbReference type="PROSITE" id="PS50994"/>
    </source>
</evidence>
<dbReference type="PROSITE" id="PS50994">
    <property type="entry name" value="INTEGRASE"/>
    <property type="match status" value="1"/>
</dbReference>
<proteinExistence type="predicted"/>
<evidence type="ECO:0000313" key="3">
    <source>
        <dbReference type="Proteomes" id="UP000440578"/>
    </source>
</evidence>
<dbReference type="GO" id="GO:0003676">
    <property type="term" value="F:nucleic acid binding"/>
    <property type="evidence" value="ECO:0007669"/>
    <property type="project" value="InterPro"/>
</dbReference>
<organism evidence="2 3">
    <name type="scientific">Amphibalanus amphitrite</name>
    <name type="common">Striped barnacle</name>
    <name type="synonym">Balanus amphitrite</name>
    <dbReference type="NCBI Taxonomy" id="1232801"/>
    <lineage>
        <taxon>Eukaryota</taxon>
        <taxon>Metazoa</taxon>
        <taxon>Ecdysozoa</taxon>
        <taxon>Arthropoda</taxon>
        <taxon>Crustacea</taxon>
        <taxon>Multicrustacea</taxon>
        <taxon>Cirripedia</taxon>
        <taxon>Thoracica</taxon>
        <taxon>Thoracicalcarea</taxon>
        <taxon>Balanomorpha</taxon>
        <taxon>Balanoidea</taxon>
        <taxon>Balanidae</taxon>
        <taxon>Amphibalaninae</taxon>
        <taxon>Amphibalanus</taxon>
    </lineage>
</organism>
<dbReference type="EMBL" id="VIIS01001626">
    <property type="protein sequence ID" value="KAF0295321.1"/>
    <property type="molecule type" value="Genomic_DNA"/>
</dbReference>
<dbReference type="InterPro" id="IPR012337">
    <property type="entry name" value="RNaseH-like_sf"/>
</dbReference>
<gene>
    <name evidence="2" type="ORF">FJT64_007120</name>
</gene>
<dbReference type="Proteomes" id="UP000440578">
    <property type="component" value="Unassembled WGS sequence"/>
</dbReference>
<dbReference type="Gene3D" id="3.30.420.10">
    <property type="entry name" value="Ribonuclease H-like superfamily/Ribonuclease H"/>
    <property type="match status" value="1"/>
</dbReference>
<dbReference type="SUPFAM" id="SSF53098">
    <property type="entry name" value="Ribonuclease H-like"/>
    <property type="match status" value="1"/>
</dbReference>
<sequence length="154" mass="17456">MARAVVENCDACRSIDPAPVRWRHGSLGVSVPWQRISIDVTHHRGQNYLTVIDCGPSRFCVWRSLRRANANEIVGHLEQLFLERGAPEEILTDNDTVFRGRHMAVLAARWRVALRFRAVHEPGGNGVVERCHRTIKVIAARRQCTVAEAVHIYT</sequence>
<dbReference type="AlphaFoldDB" id="A0A6A4W0L1"/>
<dbReference type="PANTHER" id="PTHR37984">
    <property type="entry name" value="PROTEIN CBG26694"/>
    <property type="match status" value="1"/>
</dbReference>
<name>A0A6A4W0L1_AMPAM</name>
<comment type="caution">
    <text evidence="2">The sequence shown here is derived from an EMBL/GenBank/DDBJ whole genome shotgun (WGS) entry which is preliminary data.</text>
</comment>
<dbReference type="InterPro" id="IPR036397">
    <property type="entry name" value="RNaseH_sf"/>
</dbReference>
<dbReference type="GO" id="GO:0015074">
    <property type="term" value="P:DNA integration"/>
    <property type="evidence" value="ECO:0007669"/>
    <property type="project" value="InterPro"/>
</dbReference>
<protein>
    <submittedName>
        <fullName evidence="2">Gag-Pro-Pol polyprotein</fullName>
    </submittedName>
</protein>
<dbReference type="InterPro" id="IPR050951">
    <property type="entry name" value="Retrovirus_Pol_polyprotein"/>
</dbReference>
<reference evidence="2 3" key="1">
    <citation type="submission" date="2019-07" db="EMBL/GenBank/DDBJ databases">
        <title>Draft genome assembly of a fouling barnacle, Amphibalanus amphitrite (Darwin, 1854): The first reference genome for Thecostraca.</title>
        <authorList>
            <person name="Kim W."/>
        </authorList>
    </citation>
    <scope>NUCLEOTIDE SEQUENCE [LARGE SCALE GENOMIC DNA]</scope>
    <source>
        <strain evidence="2">SNU_AA5</strain>
        <tissue evidence="2">Soma without cirri and trophi</tissue>
    </source>
</reference>
<dbReference type="InterPro" id="IPR001584">
    <property type="entry name" value="Integrase_cat-core"/>
</dbReference>
<feature type="domain" description="Integrase catalytic" evidence="1">
    <location>
        <begin position="28"/>
        <end position="154"/>
    </location>
</feature>
<keyword evidence="3" id="KW-1185">Reference proteome</keyword>